<evidence type="ECO:0000313" key="1">
    <source>
        <dbReference type="EMBL" id="ALR19058.1"/>
    </source>
</evidence>
<dbReference type="AlphaFoldDB" id="A0A0S3EUL4"/>
<name>A0A0S3EUL4_9SPHN</name>
<dbReference type="STRING" id="1332080.ATN00_00760"/>
<sequence length="230" mass="25227">MTFDPSMIHNLAAEMFWRTAETIGVPEANRLVLESEGAILLEQDYAEDLWQAFPVPSLTEAEARAVLNAVAAEAHAYARDEENIQGSIYLEDRDTGRSPSAAAIDCAPLAIVPTCAYKSPVERLGRLCLRHPLPAVVFAPRMPQGTLIEVADTETALGFAMPMFLIVTGTQQIDAASVVLMGYFMIPTPSLQHGALWDRVIQNSQRVTEAIHFGRDLEVTFTWPDEVGEA</sequence>
<reference evidence="1 2" key="1">
    <citation type="submission" date="2015-11" db="EMBL/GenBank/DDBJ databases">
        <title>A Two-component Flavoprotein Monooxygenase System MeaXY Responsible for para-Hydroxylation of 2-Methyl-6-ethylaniline and 2,6-Diethylaniline in Sphingobium baderi DE-13.</title>
        <authorList>
            <person name="Cheng M."/>
            <person name="Meng Q."/>
            <person name="Yang Y."/>
            <person name="Chu C."/>
            <person name="Yan X."/>
            <person name="He J."/>
            <person name="Li S."/>
        </authorList>
    </citation>
    <scope>NUCLEOTIDE SEQUENCE [LARGE SCALE GENOMIC DNA]</scope>
    <source>
        <strain evidence="1 2">DE-13</strain>
    </source>
</reference>
<proteinExistence type="predicted"/>
<accession>A0A0S3EUL4</accession>
<protein>
    <submittedName>
        <fullName evidence="1">Uncharacterized protein</fullName>
    </submittedName>
</protein>
<dbReference type="EMBL" id="CP013264">
    <property type="protein sequence ID" value="ALR19058.1"/>
    <property type="molecule type" value="Genomic_DNA"/>
</dbReference>
<dbReference type="KEGG" id="sbd:ATN00_00760"/>
<dbReference type="OrthoDB" id="6636977at2"/>
<keyword evidence="2" id="KW-1185">Reference proteome</keyword>
<evidence type="ECO:0000313" key="2">
    <source>
        <dbReference type="Proteomes" id="UP000056968"/>
    </source>
</evidence>
<organism evidence="1 2">
    <name type="scientific">Sphingobium baderi</name>
    <dbReference type="NCBI Taxonomy" id="1332080"/>
    <lineage>
        <taxon>Bacteria</taxon>
        <taxon>Pseudomonadati</taxon>
        <taxon>Pseudomonadota</taxon>
        <taxon>Alphaproteobacteria</taxon>
        <taxon>Sphingomonadales</taxon>
        <taxon>Sphingomonadaceae</taxon>
        <taxon>Sphingobium</taxon>
    </lineage>
</organism>
<dbReference type="RefSeq" id="WP_062060970.1">
    <property type="nucleotide sequence ID" value="NZ_CP013264.1"/>
</dbReference>
<dbReference type="Proteomes" id="UP000056968">
    <property type="component" value="Chromosome"/>
</dbReference>
<gene>
    <name evidence="1" type="ORF">ATN00_00760</name>
</gene>